<dbReference type="GeneID" id="10327915"/>
<dbReference type="KEGG" id="vg:10327915"/>
<reference evidence="1 2" key="1">
    <citation type="journal article" date="2010" name="Environ. Microbiol.">
        <title>Genomic analysis of oceanic cyanobacterial myoviruses compared with T4-like myoviruses from diverse hosts and environments.</title>
        <authorList>
            <person name="Sullivan M.B."/>
            <person name="Huang K.H."/>
            <person name="Ignacio-Espinoza J.C."/>
            <person name="Berlin A.M."/>
            <person name="Kelly L."/>
            <person name="Weigele P.R."/>
            <person name="DeFrancesco A.S."/>
            <person name="Kern S.E."/>
            <person name="Thompson L.R."/>
            <person name="Young S."/>
            <person name="Yandava C."/>
            <person name="Fu R."/>
            <person name="Krastins B."/>
            <person name="Chase M."/>
            <person name="Sarracino D."/>
            <person name="Osburne M.S."/>
            <person name="Henn M.R."/>
            <person name="Chisholm S.W."/>
        </authorList>
    </citation>
    <scope>NUCLEOTIDE SEQUENCE [LARGE SCALE GENOMIC DNA]</scope>
    <source>
        <strain evidence="1">M4-259</strain>
    </source>
</reference>
<organism evidence="1 2">
    <name type="scientific">Prochlorococcus phage P-HM2</name>
    <dbReference type="NCBI Taxonomy" id="445696"/>
    <lineage>
        <taxon>Viruses</taxon>
        <taxon>Duplodnaviria</taxon>
        <taxon>Heunggongvirae</taxon>
        <taxon>Uroviricota</taxon>
        <taxon>Caudoviricetes</taxon>
        <taxon>Eurybiavirus</taxon>
        <taxon>Eurybiavirus PHM2</taxon>
    </lineage>
</organism>
<evidence type="ECO:0000313" key="2">
    <source>
        <dbReference type="Proteomes" id="UP000006538"/>
    </source>
</evidence>
<accession>E3SSP4</accession>
<name>E3SSP4_9CAUD</name>
<dbReference type="EMBL" id="GU075905">
    <property type="protein sequence ID" value="ADO99822.1"/>
    <property type="molecule type" value="Genomic_DNA"/>
</dbReference>
<evidence type="ECO:0000313" key="1">
    <source>
        <dbReference type="EMBL" id="ADO99822.1"/>
    </source>
</evidence>
<proteinExistence type="predicted"/>
<keyword evidence="2" id="KW-1185">Reference proteome</keyword>
<protein>
    <submittedName>
        <fullName evidence="1">Uncharacterized protein</fullName>
    </submittedName>
</protein>
<dbReference type="Proteomes" id="UP000006538">
    <property type="component" value="Segment"/>
</dbReference>
<sequence>MKVTITPDHITMSNKYDSPFSPNEIRYFMSLMQEDAALGRGSTYAKLEVLLDKMTGERNVVKSLNFS</sequence>
<dbReference type="OrthoDB" id="39181at10239"/>
<dbReference type="RefSeq" id="YP_004323413.1">
    <property type="nucleotide sequence ID" value="NC_015284.1"/>
</dbReference>
<gene>
    <name evidence="1" type="ORF">PHM2_044</name>
</gene>